<evidence type="ECO:0008006" key="3">
    <source>
        <dbReference type="Google" id="ProtNLM"/>
    </source>
</evidence>
<dbReference type="AlphaFoldDB" id="A0A9X5AN74"/>
<name>A0A9X5AN74_9FIRM</name>
<dbReference type="EMBL" id="WMQE01000008">
    <property type="protein sequence ID" value="MTK20832.1"/>
    <property type="molecule type" value="Genomic_DNA"/>
</dbReference>
<comment type="caution">
    <text evidence="1">The sequence shown here is derived from an EMBL/GenBank/DDBJ whole genome shotgun (WGS) entry which is preliminary data.</text>
</comment>
<protein>
    <recommendedName>
        <fullName evidence="3">Phage head closure protein</fullName>
    </recommendedName>
</protein>
<accession>A0A9X5AN74</accession>
<proteinExistence type="predicted"/>
<gene>
    <name evidence="1" type="ORF">GMA92_05185</name>
</gene>
<reference evidence="1 2" key="1">
    <citation type="journal article" date="2019" name="Nat. Med.">
        <title>A library of human gut bacterial isolates paired with longitudinal multiomics data enables mechanistic microbiome research.</title>
        <authorList>
            <person name="Poyet M."/>
            <person name="Groussin M."/>
            <person name="Gibbons S.M."/>
            <person name="Avila-Pacheco J."/>
            <person name="Jiang X."/>
            <person name="Kearney S.M."/>
            <person name="Perrotta A.R."/>
            <person name="Berdy B."/>
            <person name="Zhao S."/>
            <person name="Lieberman T.D."/>
            <person name="Swanson P.K."/>
            <person name="Smith M."/>
            <person name="Roesemann S."/>
            <person name="Alexander J.E."/>
            <person name="Rich S.A."/>
            <person name="Livny J."/>
            <person name="Vlamakis H."/>
            <person name="Clish C."/>
            <person name="Bullock K."/>
            <person name="Deik A."/>
            <person name="Scott J."/>
            <person name="Pierce K.A."/>
            <person name="Xavier R.J."/>
            <person name="Alm E.J."/>
        </authorList>
    </citation>
    <scope>NUCLEOTIDE SEQUENCE [LARGE SCALE GENOMIC DNA]</scope>
    <source>
        <strain evidence="1 2">BIOML-A198</strain>
    </source>
</reference>
<sequence>MWNDIAYLGHVEVVENQCGDIYDTMVYSQLVYCNKKSIRQSEFYQAQAVGLKPTLILELMLSDYDGQEYVKFNEEEYSVLRTYETSKERIELTLTKGVNHGNA</sequence>
<dbReference type="Proteomes" id="UP000487649">
    <property type="component" value="Unassembled WGS sequence"/>
</dbReference>
<evidence type="ECO:0000313" key="1">
    <source>
        <dbReference type="EMBL" id="MTK20832.1"/>
    </source>
</evidence>
<evidence type="ECO:0000313" key="2">
    <source>
        <dbReference type="Proteomes" id="UP000487649"/>
    </source>
</evidence>
<organism evidence="1 2">
    <name type="scientific">Turicibacter sanguinis</name>
    <dbReference type="NCBI Taxonomy" id="154288"/>
    <lineage>
        <taxon>Bacteria</taxon>
        <taxon>Bacillati</taxon>
        <taxon>Bacillota</taxon>
        <taxon>Erysipelotrichia</taxon>
        <taxon>Erysipelotrichales</taxon>
        <taxon>Turicibacteraceae</taxon>
        <taxon>Turicibacter</taxon>
    </lineage>
</organism>